<proteinExistence type="predicted"/>
<organism evidence="1 2">
    <name type="scientific">Pistacia integerrima</name>
    <dbReference type="NCBI Taxonomy" id="434235"/>
    <lineage>
        <taxon>Eukaryota</taxon>
        <taxon>Viridiplantae</taxon>
        <taxon>Streptophyta</taxon>
        <taxon>Embryophyta</taxon>
        <taxon>Tracheophyta</taxon>
        <taxon>Spermatophyta</taxon>
        <taxon>Magnoliopsida</taxon>
        <taxon>eudicotyledons</taxon>
        <taxon>Gunneridae</taxon>
        <taxon>Pentapetalae</taxon>
        <taxon>rosids</taxon>
        <taxon>malvids</taxon>
        <taxon>Sapindales</taxon>
        <taxon>Anacardiaceae</taxon>
        <taxon>Pistacia</taxon>
    </lineage>
</organism>
<keyword evidence="2" id="KW-1185">Reference proteome</keyword>
<dbReference type="Proteomes" id="UP001163603">
    <property type="component" value="Chromosome 7"/>
</dbReference>
<sequence>MMEKPRVPSHWTQLPPLFSSIRESKNEQNQILIKKLTYRMEETAILTQGAAQAAGSLNFGTLQDEYKYLCAKKKDVEEELKTNILEMKRTQECDSWLKDVGRMEGKFETLKTKYDGTHRFLFGVCAFPALLKLGKEIVKMTEEVCSLKDRLRQVRRLMVDKPPASLMRMPAKKIDELPSLSSLVDKLKEYLSNAELKRICLWGILGVGKSTIMKNLNNAFDKEFDFVFLVEVNRDGDERLIQDKLLERLKIKATEQSDEQKAYMISEMLKNRRYLLLLDEVFSEIDLERIGMDEEHNGKVVFACRQKNICGWTDEDIKVRRLSDDDAQNLFWKTVRQNLKGNQEIRKEARKIITGHELYRDYEIECWKAEQFLTRFKKLWEARDRGHKILLDFVNKVFVGRGKEEGAVQNVRKSSLAEFPVSFFLHMDGLQLLDLHKTGIKFLPSSISRLINLKALFLNNCHQLMHLPSEVGSLHHLEIFDICSTGIYCLPTEIGQPTDLKCLKVSFTENGNVGNQNGVGARSREMISSNIIINLHSLEELSIEFPSMECFQNLINNSKSWNEGNLWKGDRVRSFKIHVGHQESNPLPDKLDVSECSVEKHLRLCRGEGFPVEVLKMLKQACVFELNGHRGAANLSSFSSENLEGLETCIIEDCREMTSIIDGNSRGGGTAYQRLNKLYVNSLPNLVHIWNGPMDSQSLLLLTTLILKECNSVKTLFSQEIVRQLKLLQYLQVENCQNIEEIIEAASSIEYEAFLKLKNLELVHLPRFSDICGDVSWPWRYLETIKIDTCEELKNFSFTFKEAAKLLVINCTQDLWNQLVWPNDTIKENFQRIHRLI</sequence>
<comment type="caution">
    <text evidence="1">The sequence shown here is derived from an EMBL/GenBank/DDBJ whole genome shotgun (WGS) entry which is preliminary data.</text>
</comment>
<gene>
    <name evidence="1" type="ORF">Pint_26075</name>
</gene>
<evidence type="ECO:0000313" key="1">
    <source>
        <dbReference type="EMBL" id="KAJ0035490.1"/>
    </source>
</evidence>
<reference evidence="2" key="1">
    <citation type="journal article" date="2023" name="G3 (Bethesda)">
        <title>Genome assembly and association tests identify interacting loci associated with vigor, precocity, and sex in interspecific pistachio rootstocks.</title>
        <authorList>
            <person name="Palmer W."/>
            <person name="Jacygrad E."/>
            <person name="Sagayaradj S."/>
            <person name="Cavanaugh K."/>
            <person name="Han R."/>
            <person name="Bertier L."/>
            <person name="Beede B."/>
            <person name="Kafkas S."/>
            <person name="Golino D."/>
            <person name="Preece J."/>
            <person name="Michelmore R."/>
        </authorList>
    </citation>
    <scope>NUCLEOTIDE SEQUENCE [LARGE SCALE GENOMIC DNA]</scope>
</reference>
<dbReference type="EMBL" id="CM047742">
    <property type="protein sequence ID" value="KAJ0035490.1"/>
    <property type="molecule type" value="Genomic_DNA"/>
</dbReference>
<accession>A0ACC0YEA6</accession>
<name>A0ACC0YEA6_9ROSI</name>
<protein>
    <submittedName>
        <fullName evidence="1">Uncharacterized protein</fullName>
    </submittedName>
</protein>
<evidence type="ECO:0000313" key="2">
    <source>
        <dbReference type="Proteomes" id="UP001163603"/>
    </source>
</evidence>